<keyword evidence="2" id="KW-0520">NAD</keyword>
<dbReference type="RefSeq" id="WP_092169633.1">
    <property type="nucleotide sequence ID" value="NZ_FNZH01000001.1"/>
</dbReference>
<evidence type="ECO:0000313" key="5">
    <source>
        <dbReference type="Proteomes" id="UP000199403"/>
    </source>
</evidence>
<feature type="domain" description="D-isomer specific 2-hydroxyacid dehydrogenase NAD-binding" evidence="3">
    <location>
        <begin position="104"/>
        <end position="273"/>
    </location>
</feature>
<dbReference type="GO" id="GO:0016491">
    <property type="term" value="F:oxidoreductase activity"/>
    <property type="evidence" value="ECO:0007669"/>
    <property type="project" value="UniProtKB-KW"/>
</dbReference>
<dbReference type="EMBL" id="FNZH01000001">
    <property type="protein sequence ID" value="SEI90241.1"/>
    <property type="molecule type" value="Genomic_DNA"/>
</dbReference>
<dbReference type="STRING" id="1416801.SAMN05192553_101774"/>
<dbReference type="PANTHER" id="PTHR43333:SF1">
    <property type="entry name" value="D-ISOMER SPECIFIC 2-HYDROXYACID DEHYDROGENASE NAD-BINDING DOMAIN-CONTAINING PROTEIN"/>
    <property type="match status" value="1"/>
</dbReference>
<evidence type="ECO:0000256" key="1">
    <source>
        <dbReference type="ARBA" id="ARBA00023002"/>
    </source>
</evidence>
<dbReference type="CDD" id="cd12164">
    <property type="entry name" value="GDH_like_2"/>
    <property type="match status" value="1"/>
</dbReference>
<accession>A0A1H6UD43</accession>
<keyword evidence="1" id="KW-0560">Oxidoreductase</keyword>
<dbReference type="InterPro" id="IPR036291">
    <property type="entry name" value="NAD(P)-bd_dom_sf"/>
</dbReference>
<evidence type="ECO:0000259" key="3">
    <source>
        <dbReference type="Pfam" id="PF02826"/>
    </source>
</evidence>
<sequence length="308" mass="34535">MGLAIVAPNKSEKEIANWIAVFNELDPGIDLQVYPEVGRPEDVEVVVLWQHPKGILKRFPHLKLICSMGSGVDHILADYVPDKVPITRIVDPRLTYSMTNYVVMGVLNFHRQILRYIRDKRSKTWDMSQPEIPITVGVMGVGELGGDALDKLAGLGIPVVGYGNRPKADFRHPYFYGEQLKAFLDKVNVLVCLLPLTEKTEGFLNSAFFQKCTPGTYLINVARGKHLVEADLIPAIESGRISGALLDVFQQEPLPPEHPFWTQEQITITPHIASITNYRAAAPQIIENYKNLLQNRPLINQISKTQGY</sequence>
<dbReference type="Pfam" id="PF02826">
    <property type="entry name" value="2-Hacid_dh_C"/>
    <property type="match status" value="1"/>
</dbReference>
<dbReference type="Proteomes" id="UP000199403">
    <property type="component" value="Unassembled WGS sequence"/>
</dbReference>
<evidence type="ECO:0000313" key="4">
    <source>
        <dbReference type="EMBL" id="SEI90241.1"/>
    </source>
</evidence>
<keyword evidence="4" id="KW-0670">Pyruvate</keyword>
<organism evidence="4 5">
    <name type="scientific">Cyclobacterium xiamenense</name>
    <dbReference type="NCBI Taxonomy" id="1297121"/>
    <lineage>
        <taxon>Bacteria</taxon>
        <taxon>Pseudomonadati</taxon>
        <taxon>Bacteroidota</taxon>
        <taxon>Cytophagia</taxon>
        <taxon>Cytophagales</taxon>
        <taxon>Cyclobacteriaceae</taxon>
        <taxon>Cyclobacterium</taxon>
    </lineage>
</organism>
<proteinExistence type="predicted"/>
<name>A0A1H6UD43_9BACT</name>
<dbReference type="GO" id="GO:0051287">
    <property type="term" value="F:NAD binding"/>
    <property type="evidence" value="ECO:0007669"/>
    <property type="project" value="InterPro"/>
</dbReference>
<dbReference type="SUPFAM" id="SSF51735">
    <property type="entry name" value="NAD(P)-binding Rossmann-fold domains"/>
    <property type="match status" value="1"/>
</dbReference>
<gene>
    <name evidence="4" type="ORF">SAMN05192553_101774</name>
</gene>
<reference evidence="5" key="1">
    <citation type="submission" date="2016-10" db="EMBL/GenBank/DDBJ databases">
        <authorList>
            <person name="Varghese N."/>
            <person name="Submissions S."/>
        </authorList>
    </citation>
    <scope>NUCLEOTIDE SEQUENCE [LARGE SCALE GENOMIC DNA]</scope>
    <source>
        <strain evidence="5">IBRC-M 10761</strain>
    </source>
</reference>
<dbReference type="Gene3D" id="3.40.50.720">
    <property type="entry name" value="NAD(P)-binding Rossmann-like Domain"/>
    <property type="match status" value="2"/>
</dbReference>
<dbReference type="InterPro" id="IPR006140">
    <property type="entry name" value="D-isomer_DH_NAD-bd"/>
</dbReference>
<dbReference type="PANTHER" id="PTHR43333">
    <property type="entry name" value="2-HACID_DH_C DOMAIN-CONTAINING PROTEIN"/>
    <property type="match status" value="1"/>
</dbReference>
<keyword evidence="5" id="KW-1185">Reference proteome</keyword>
<protein>
    <submittedName>
        <fullName evidence="4">Glyoxylate/hydroxypyruvate reductase A</fullName>
    </submittedName>
</protein>
<evidence type="ECO:0000256" key="2">
    <source>
        <dbReference type="ARBA" id="ARBA00023027"/>
    </source>
</evidence>
<dbReference type="SUPFAM" id="SSF52283">
    <property type="entry name" value="Formate/glycerate dehydrogenase catalytic domain-like"/>
    <property type="match status" value="1"/>
</dbReference>
<dbReference type="AlphaFoldDB" id="A0A1H6UD43"/>
<dbReference type="OrthoDB" id="9805416at2"/>